<reference evidence="1 2" key="1">
    <citation type="submission" date="2018-05" db="EMBL/GenBank/DDBJ databases">
        <title>The draft genome of strain NS-104.</title>
        <authorList>
            <person name="Hang P."/>
            <person name="Jiang J."/>
        </authorList>
    </citation>
    <scope>NUCLEOTIDE SEQUENCE [LARGE SCALE GENOMIC DNA]</scope>
    <source>
        <strain evidence="1 2">NS-104</strain>
    </source>
</reference>
<protein>
    <submittedName>
        <fullName evidence="1">CopG family transcriptional regulator</fullName>
    </submittedName>
</protein>
<gene>
    <name evidence="1" type="ORF">DEM27_09290</name>
</gene>
<dbReference type="RefSeq" id="WP_109458204.1">
    <property type="nucleotide sequence ID" value="NZ_QFBC01000003.1"/>
</dbReference>
<sequence>MRNTVAIEKDVFVAAEEIARKQNRSIDDVVSELARRSLKISAPWEIRNGIPVLPKRANGVPVTPEIVNALRDEEP</sequence>
<dbReference type="Proteomes" id="UP000245252">
    <property type="component" value="Unassembled WGS sequence"/>
</dbReference>
<accession>A0A2U2DUD1</accession>
<dbReference type="EMBL" id="QFBC01000003">
    <property type="protein sequence ID" value="PWE56829.1"/>
    <property type="molecule type" value="Genomic_DNA"/>
</dbReference>
<organism evidence="1 2">
    <name type="scientific">Metarhizobium album</name>
    <dbReference type="NCBI Taxonomy" id="2182425"/>
    <lineage>
        <taxon>Bacteria</taxon>
        <taxon>Pseudomonadati</taxon>
        <taxon>Pseudomonadota</taxon>
        <taxon>Alphaproteobacteria</taxon>
        <taxon>Hyphomicrobiales</taxon>
        <taxon>Rhizobiaceae</taxon>
        <taxon>Metarhizobium</taxon>
    </lineage>
</organism>
<keyword evidence="2" id="KW-1185">Reference proteome</keyword>
<comment type="caution">
    <text evidence="1">The sequence shown here is derived from an EMBL/GenBank/DDBJ whole genome shotgun (WGS) entry which is preliminary data.</text>
</comment>
<dbReference type="AlphaFoldDB" id="A0A2U2DUD1"/>
<name>A0A2U2DUD1_9HYPH</name>
<evidence type="ECO:0000313" key="1">
    <source>
        <dbReference type="EMBL" id="PWE56829.1"/>
    </source>
</evidence>
<proteinExistence type="predicted"/>
<evidence type="ECO:0000313" key="2">
    <source>
        <dbReference type="Proteomes" id="UP000245252"/>
    </source>
</evidence>
<dbReference type="OrthoDB" id="9813767at2"/>